<sequence length="67" mass="7665">MPSFLQAIHTANGFIHPRRRKLIGRRGVRAGASASFSRPGKIRAPRQNFVRNHDEDMHRMKPLPHLA</sequence>
<dbReference type="Gramene" id="OB01G17820.1">
    <property type="protein sequence ID" value="OB01G17820.1"/>
    <property type="gene ID" value="OB01G17820"/>
</dbReference>
<dbReference type="AlphaFoldDB" id="J3KXS6"/>
<reference evidence="1" key="2">
    <citation type="submission" date="2013-04" db="UniProtKB">
        <authorList>
            <consortium name="EnsemblPlants"/>
        </authorList>
    </citation>
    <scope>IDENTIFICATION</scope>
</reference>
<evidence type="ECO:0000313" key="2">
    <source>
        <dbReference type="Proteomes" id="UP000006038"/>
    </source>
</evidence>
<name>J3KXS6_ORYBR</name>
<protein>
    <submittedName>
        <fullName evidence="1">Uncharacterized protein</fullName>
    </submittedName>
</protein>
<keyword evidence="2" id="KW-1185">Reference proteome</keyword>
<dbReference type="Proteomes" id="UP000006038">
    <property type="component" value="Chromosome 1"/>
</dbReference>
<dbReference type="EnsemblPlants" id="OB01G17820.1">
    <property type="protein sequence ID" value="OB01G17820.1"/>
    <property type="gene ID" value="OB01G17820"/>
</dbReference>
<evidence type="ECO:0000313" key="1">
    <source>
        <dbReference type="EnsemblPlants" id="OB01G17820.1"/>
    </source>
</evidence>
<reference evidence="1" key="1">
    <citation type="journal article" date="2013" name="Nat. Commun.">
        <title>Whole-genome sequencing of Oryza brachyantha reveals mechanisms underlying Oryza genome evolution.</title>
        <authorList>
            <person name="Chen J."/>
            <person name="Huang Q."/>
            <person name="Gao D."/>
            <person name="Wang J."/>
            <person name="Lang Y."/>
            <person name="Liu T."/>
            <person name="Li B."/>
            <person name="Bai Z."/>
            <person name="Luis Goicoechea J."/>
            <person name="Liang C."/>
            <person name="Chen C."/>
            <person name="Zhang W."/>
            <person name="Sun S."/>
            <person name="Liao Y."/>
            <person name="Zhang X."/>
            <person name="Yang L."/>
            <person name="Song C."/>
            <person name="Wang M."/>
            <person name="Shi J."/>
            <person name="Liu G."/>
            <person name="Liu J."/>
            <person name="Zhou H."/>
            <person name="Zhou W."/>
            <person name="Yu Q."/>
            <person name="An N."/>
            <person name="Chen Y."/>
            <person name="Cai Q."/>
            <person name="Wang B."/>
            <person name="Liu B."/>
            <person name="Min J."/>
            <person name="Huang Y."/>
            <person name="Wu H."/>
            <person name="Li Z."/>
            <person name="Zhang Y."/>
            <person name="Yin Y."/>
            <person name="Song W."/>
            <person name="Jiang J."/>
            <person name="Jackson S.A."/>
            <person name="Wing R.A."/>
            <person name="Wang J."/>
            <person name="Chen M."/>
        </authorList>
    </citation>
    <scope>NUCLEOTIDE SEQUENCE [LARGE SCALE GENOMIC DNA]</scope>
    <source>
        <strain evidence="1">cv. IRGC 101232</strain>
    </source>
</reference>
<accession>J3KXS6</accession>
<dbReference type="HOGENOM" id="CLU_2820124_0_0_1"/>
<organism evidence="1">
    <name type="scientific">Oryza brachyantha</name>
    <name type="common">malo sina</name>
    <dbReference type="NCBI Taxonomy" id="4533"/>
    <lineage>
        <taxon>Eukaryota</taxon>
        <taxon>Viridiplantae</taxon>
        <taxon>Streptophyta</taxon>
        <taxon>Embryophyta</taxon>
        <taxon>Tracheophyta</taxon>
        <taxon>Spermatophyta</taxon>
        <taxon>Magnoliopsida</taxon>
        <taxon>Liliopsida</taxon>
        <taxon>Poales</taxon>
        <taxon>Poaceae</taxon>
        <taxon>BOP clade</taxon>
        <taxon>Oryzoideae</taxon>
        <taxon>Oryzeae</taxon>
        <taxon>Oryzinae</taxon>
        <taxon>Oryza</taxon>
    </lineage>
</organism>
<proteinExistence type="predicted"/>